<dbReference type="RefSeq" id="WP_124870496.1">
    <property type="nucleotide sequence ID" value="NZ_CP034183.1"/>
</dbReference>
<dbReference type="InterPro" id="IPR002121">
    <property type="entry name" value="HRDC_dom"/>
</dbReference>
<dbReference type="OrthoDB" id="60641at2"/>
<gene>
    <name evidence="3" type="ORF">EHF33_09430</name>
</gene>
<feature type="compositionally biased region" description="Pro residues" evidence="1">
    <location>
        <begin position="446"/>
        <end position="458"/>
    </location>
</feature>
<feature type="compositionally biased region" description="Low complexity" evidence="1">
    <location>
        <begin position="305"/>
        <end position="323"/>
    </location>
</feature>
<accession>A0A3G8YC98</accession>
<evidence type="ECO:0000259" key="2">
    <source>
        <dbReference type="PROSITE" id="PS50967"/>
    </source>
</evidence>
<feature type="compositionally biased region" description="Basic and acidic residues" evidence="1">
    <location>
        <begin position="470"/>
        <end position="482"/>
    </location>
</feature>
<sequence>MTAVSPDVRLPGLHAEAGDPHTRLSRALADLEGADWGLFLADQAALARQLFAQFGPGTLRVDARLGVSREVFASAGLAVATIDADWRGAVAVWLLEPDERALKRAKRAGVPVLVDATLAPGGGWLGREATLIVYRDAATISGFGDVTASALFGAGSAPPRRAPAPSDLGMAMILRDLATLPLRLARAARTTVSLMERFAGAAQEVGPTALLLAPDSAPDSHAPLGGVLAASRNVGAGTLITPGVQGLDAVLALLRGETQVWDEQSQANQAPSASSTVSRDDRNENDKNEAGATGAALSETSPSETSLPASTAAQPAAQTARPLAPTPEPLSYVPEIVFSDSAPHPEPERRREEVEEQAPELTDADSEAESPSTAAPADLPDTGRRPQRWPKSGRRQEQRSEDWNRSAQSGQPEPEAEQAQDRLQDTASTGENAAGSAESQPAELAPEPPALPSEPPQPEIVLTPDLPPAESKDPTEGLSDEQRAVFARLRDWRNAEAKRQEISRFIIASNATLAEIARSAPRDETELRKVRGMGPERVRKYGEAILGTVQPD</sequence>
<dbReference type="KEGG" id="dph:EHF33_09430"/>
<dbReference type="GO" id="GO:0003676">
    <property type="term" value="F:nucleic acid binding"/>
    <property type="evidence" value="ECO:0007669"/>
    <property type="project" value="InterPro"/>
</dbReference>
<keyword evidence="4" id="KW-1185">Reference proteome</keyword>
<feature type="compositionally biased region" description="Low complexity" evidence="1">
    <location>
        <begin position="264"/>
        <end position="275"/>
    </location>
</feature>
<protein>
    <recommendedName>
        <fullName evidence="2">HRDC domain-containing protein</fullName>
    </recommendedName>
</protein>
<dbReference type="SUPFAM" id="SSF47819">
    <property type="entry name" value="HRDC-like"/>
    <property type="match status" value="1"/>
</dbReference>
<dbReference type="SMART" id="SM00341">
    <property type="entry name" value="HRDC"/>
    <property type="match status" value="1"/>
</dbReference>
<feature type="compositionally biased region" description="Basic and acidic residues" evidence="1">
    <location>
        <begin position="343"/>
        <end position="353"/>
    </location>
</feature>
<dbReference type="PROSITE" id="PS50967">
    <property type="entry name" value="HRDC"/>
    <property type="match status" value="1"/>
</dbReference>
<evidence type="ECO:0000256" key="1">
    <source>
        <dbReference type="SAM" id="MobiDB-lite"/>
    </source>
</evidence>
<feature type="compositionally biased region" description="Acidic residues" evidence="1">
    <location>
        <begin position="354"/>
        <end position="368"/>
    </location>
</feature>
<organism evidence="3 4">
    <name type="scientific">Deinococcus psychrotolerans</name>
    <dbReference type="NCBI Taxonomy" id="2489213"/>
    <lineage>
        <taxon>Bacteria</taxon>
        <taxon>Thermotogati</taxon>
        <taxon>Deinococcota</taxon>
        <taxon>Deinococci</taxon>
        <taxon>Deinococcales</taxon>
        <taxon>Deinococcaceae</taxon>
        <taxon>Deinococcus</taxon>
    </lineage>
</organism>
<dbReference type="GO" id="GO:0000166">
    <property type="term" value="F:nucleotide binding"/>
    <property type="evidence" value="ECO:0007669"/>
    <property type="project" value="InterPro"/>
</dbReference>
<dbReference type="EMBL" id="CP034183">
    <property type="protein sequence ID" value="AZI42938.1"/>
    <property type="molecule type" value="Genomic_DNA"/>
</dbReference>
<evidence type="ECO:0000313" key="4">
    <source>
        <dbReference type="Proteomes" id="UP000276417"/>
    </source>
</evidence>
<feature type="compositionally biased region" description="Basic and acidic residues" evidence="1">
    <location>
        <begin position="278"/>
        <end position="289"/>
    </location>
</feature>
<dbReference type="Proteomes" id="UP000276417">
    <property type="component" value="Chromosome 1"/>
</dbReference>
<dbReference type="Gene3D" id="1.10.150.80">
    <property type="entry name" value="HRDC domain"/>
    <property type="match status" value="1"/>
</dbReference>
<evidence type="ECO:0000313" key="3">
    <source>
        <dbReference type="EMBL" id="AZI42938.1"/>
    </source>
</evidence>
<proteinExistence type="predicted"/>
<feature type="region of interest" description="Disordered" evidence="1">
    <location>
        <begin position="262"/>
        <end position="482"/>
    </location>
</feature>
<dbReference type="InterPro" id="IPR010997">
    <property type="entry name" value="HRDC-like_sf"/>
</dbReference>
<feature type="compositionally biased region" description="Low complexity" evidence="1">
    <location>
        <begin position="369"/>
        <end position="378"/>
    </location>
</feature>
<feature type="domain" description="HRDC" evidence="2">
    <location>
        <begin position="479"/>
        <end position="552"/>
    </location>
</feature>
<dbReference type="Pfam" id="PF00570">
    <property type="entry name" value="HRDC"/>
    <property type="match status" value="1"/>
</dbReference>
<dbReference type="AlphaFoldDB" id="A0A3G8YC98"/>
<name>A0A3G8YC98_9DEIO</name>
<feature type="compositionally biased region" description="Basic and acidic residues" evidence="1">
    <location>
        <begin position="394"/>
        <end position="404"/>
    </location>
</feature>
<reference evidence="3 4" key="1">
    <citation type="submission" date="2018-11" db="EMBL/GenBank/DDBJ databases">
        <title>Deinococcus shelandsis sp. nov., isolated from South Shetland Islands soil of Antarctica.</title>
        <authorList>
            <person name="Tian J."/>
        </authorList>
    </citation>
    <scope>NUCLEOTIDE SEQUENCE [LARGE SCALE GENOMIC DNA]</scope>
    <source>
        <strain evidence="3 4">S14-83T</strain>
    </source>
</reference>
<dbReference type="InterPro" id="IPR044876">
    <property type="entry name" value="HRDC_dom_sf"/>
</dbReference>